<keyword evidence="5 7" id="KW-0067">ATP-binding</keyword>
<dbReference type="GO" id="GO:0006424">
    <property type="term" value="P:glutamyl-tRNA aminoacylation"/>
    <property type="evidence" value="ECO:0007669"/>
    <property type="project" value="InterPro"/>
</dbReference>
<dbReference type="AlphaFoldDB" id="A0A550JJ46"/>
<feature type="binding site" evidence="7">
    <location>
        <position position="105"/>
    </location>
    <ligand>
        <name>Zn(2+)</name>
        <dbReference type="ChEBI" id="CHEBI:29105"/>
    </ligand>
</feature>
<name>A0A550JJ46_9BACT</name>
<evidence type="ECO:0000256" key="2">
    <source>
        <dbReference type="ARBA" id="ARBA00022723"/>
    </source>
</evidence>
<dbReference type="PANTHER" id="PTHR43311">
    <property type="entry name" value="GLUTAMATE--TRNA LIGASE"/>
    <property type="match status" value="1"/>
</dbReference>
<comment type="caution">
    <text evidence="10">The sequence shown here is derived from an EMBL/GenBank/DDBJ whole genome shotgun (WGS) entry which is preliminary data.</text>
</comment>
<dbReference type="PRINTS" id="PR00987">
    <property type="entry name" value="TRNASYNTHGLU"/>
</dbReference>
<keyword evidence="11" id="KW-1185">Reference proteome</keyword>
<dbReference type="InterPro" id="IPR049940">
    <property type="entry name" value="GluQ/Sye"/>
</dbReference>
<dbReference type="FunFam" id="3.40.50.620:FF:000093">
    <property type="entry name" value="Glutamyl-Q tRNA(Asp) synthetase"/>
    <property type="match status" value="1"/>
</dbReference>
<evidence type="ECO:0000313" key="10">
    <source>
        <dbReference type="EMBL" id="TRO83231.1"/>
    </source>
</evidence>
<keyword evidence="6 7" id="KW-0030">Aminoacyl-tRNA synthetase</keyword>
<feature type="domain" description="Glutamyl/glutaminyl-tRNA synthetase class Ib catalytic" evidence="9">
    <location>
        <begin position="13"/>
        <end position="251"/>
    </location>
</feature>
<evidence type="ECO:0000256" key="3">
    <source>
        <dbReference type="ARBA" id="ARBA00022741"/>
    </source>
</evidence>
<dbReference type="GO" id="GO:0005829">
    <property type="term" value="C:cytosol"/>
    <property type="evidence" value="ECO:0007669"/>
    <property type="project" value="TreeGrafter"/>
</dbReference>
<comment type="similarity">
    <text evidence="7">Belongs to the class-I aminoacyl-tRNA synthetase family. GluQ subfamily.</text>
</comment>
<dbReference type="EC" id="6.1.1.-" evidence="7"/>
<dbReference type="Proteomes" id="UP000317155">
    <property type="component" value="Unassembled WGS sequence"/>
</dbReference>
<feature type="binding site" evidence="7">
    <location>
        <position position="107"/>
    </location>
    <ligand>
        <name>Zn(2+)</name>
        <dbReference type="ChEBI" id="CHEBI:29105"/>
    </ligand>
</feature>
<feature type="binding site" evidence="7">
    <location>
        <position position="184"/>
    </location>
    <ligand>
        <name>L-glutamate</name>
        <dbReference type="ChEBI" id="CHEBI:29985"/>
    </ligand>
</feature>
<keyword evidence="1 7" id="KW-0436">Ligase</keyword>
<feature type="binding site" evidence="7">
    <location>
        <position position="49"/>
    </location>
    <ligand>
        <name>L-glutamate</name>
        <dbReference type="ChEBI" id="CHEBI:29985"/>
    </ligand>
</feature>
<dbReference type="PANTHER" id="PTHR43311:SF1">
    <property type="entry name" value="GLUTAMYL-Q TRNA(ASP) SYNTHETASE"/>
    <property type="match status" value="1"/>
</dbReference>
<sequence length="311" mass="33774">MPPTPPSTTSVGRFAPSPTGPLHFGSLLTAVGSYCLARQAGGLWLLRIEDLDIPRVVPGAADTILHTLDALALHWDGEILYQSRRSARYAEALALLENKGLIYGCACSRKEILASAPHPGEEGPIYPGLCRAGLPPGRRPRAWRLRVPARSVTLFDGVRGRQSQHLAEEVGDFVVRRADGLFAYQLAVVVDDADSGVTQVVRGQDLLTSTPRQIYLQECLGFPHPEYIHLPLALATDGKKICKRHGAVAVQPERGGPLIASALRFLGQPVPAELEQAPAAEVLRWGVAYFDLRLVPKESRPLSDKVPTWPS</sequence>
<dbReference type="InterPro" id="IPR020058">
    <property type="entry name" value="Glu/Gln-tRNA-synth_Ib_cat-dom"/>
</dbReference>
<keyword evidence="8" id="KW-0648">Protein biosynthesis</keyword>
<feature type="short sequence motif" description="'HIGH' region" evidence="7">
    <location>
        <begin position="16"/>
        <end position="26"/>
    </location>
</feature>
<evidence type="ECO:0000256" key="4">
    <source>
        <dbReference type="ARBA" id="ARBA00022833"/>
    </source>
</evidence>
<organism evidence="10 11">
    <name type="scientific">Trichloromonas acetexigens</name>
    <dbReference type="NCBI Taxonomy" id="38815"/>
    <lineage>
        <taxon>Bacteria</taxon>
        <taxon>Pseudomonadati</taxon>
        <taxon>Thermodesulfobacteriota</taxon>
        <taxon>Desulfuromonadia</taxon>
        <taxon>Desulfuromonadales</taxon>
        <taxon>Trichloromonadaceae</taxon>
        <taxon>Trichloromonas</taxon>
    </lineage>
</organism>
<feature type="short sequence motif" description="'KMSKS' region" evidence="7">
    <location>
        <begin position="240"/>
        <end position="244"/>
    </location>
</feature>
<dbReference type="NCBIfam" id="TIGR03838">
    <property type="entry name" value="queuosine_YadB"/>
    <property type="match status" value="1"/>
</dbReference>
<evidence type="ECO:0000256" key="6">
    <source>
        <dbReference type="ARBA" id="ARBA00023146"/>
    </source>
</evidence>
<feature type="binding site" evidence="7">
    <location>
        <position position="126"/>
    </location>
    <ligand>
        <name>Zn(2+)</name>
        <dbReference type="ChEBI" id="CHEBI:29105"/>
    </ligand>
</feature>
<dbReference type="GO" id="GO:0006400">
    <property type="term" value="P:tRNA modification"/>
    <property type="evidence" value="ECO:0007669"/>
    <property type="project" value="InterPro"/>
</dbReference>
<comment type="cofactor">
    <cofactor evidence="7">
        <name>Zn(2+)</name>
        <dbReference type="ChEBI" id="CHEBI:29105"/>
    </cofactor>
    <text evidence="7">Binds 1 zinc ion per subunit.</text>
</comment>
<feature type="binding site" evidence="7">
    <location>
        <position position="202"/>
    </location>
    <ligand>
        <name>L-glutamate</name>
        <dbReference type="ChEBI" id="CHEBI:29985"/>
    </ligand>
</feature>
<accession>A0A550JJ46</accession>
<dbReference type="NCBIfam" id="NF004315">
    <property type="entry name" value="PRK05710.1-4"/>
    <property type="match status" value="1"/>
</dbReference>
<protein>
    <recommendedName>
        <fullName evidence="7">Glutamyl-Q tRNA(Asp) synthetase</fullName>
        <shortName evidence="7">Glu-Q-RSs</shortName>
        <ecNumber evidence="7">6.1.1.-</ecNumber>
    </recommendedName>
</protein>
<keyword evidence="2 7" id="KW-0479">Metal-binding</keyword>
<evidence type="ECO:0000256" key="7">
    <source>
        <dbReference type="HAMAP-Rule" id="MF_01428"/>
    </source>
</evidence>
<dbReference type="EMBL" id="VJVV01000002">
    <property type="protein sequence ID" value="TRO83231.1"/>
    <property type="molecule type" value="Genomic_DNA"/>
</dbReference>
<keyword evidence="3 7" id="KW-0547">Nucleotide-binding</keyword>
<gene>
    <name evidence="7" type="primary">gluQ</name>
    <name evidence="10" type="ORF">FL622_03890</name>
</gene>
<dbReference type="SUPFAM" id="SSF52374">
    <property type="entry name" value="Nucleotidylyl transferase"/>
    <property type="match status" value="1"/>
</dbReference>
<evidence type="ECO:0000313" key="11">
    <source>
        <dbReference type="Proteomes" id="UP000317155"/>
    </source>
</evidence>
<dbReference type="Gene3D" id="3.40.50.620">
    <property type="entry name" value="HUPs"/>
    <property type="match status" value="1"/>
</dbReference>
<comment type="function">
    <text evidence="7">Catalyzes the tRNA-independent activation of glutamate in presence of ATP and the subsequent transfer of glutamate onto a tRNA(Asp). Glutamate is transferred on the 2-amino-5-(4,5-dihydroxy-2-cyclopenten-1-yl) moiety of the queuosine in the wobble position of the QUC anticodon.</text>
</comment>
<dbReference type="GO" id="GO:0005524">
    <property type="term" value="F:ATP binding"/>
    <property type="evidence" value="ECO:0007669"/>
    <property type="project" value="UniProtKB-KW"/>
</dbReference>
<evidence type="ECO:0000256" key="5">
    <source>
        <dbReference type="ARBA" id="ARBA00022840"/>
    </source>
</evidence>
<dbReference type="OrthoDB" id="9807503at2"/>
<dbReference type="InterPro" id="IPR000924">
    <property type="entry name" value="Glu/Gln-tRNA-synth"/>
</dbReference>
<evidence type="ECO:0000256" key="8">
    <source>
        <dbReference type="RuleBase" id="RU363037"/>
    </source>
</evidence>
<dbReference type="RefSeq" id="WP_092055934.1">
    <property type="nucleotide sequence ID" value="NZ_FOJJ01000012.1"/>
</dbReference>
<dbReference type="GO" id="GO:0004818">
    <property type="term" value="F:glutamate-tRNA ligase activity"/>
    <property type="evidence" value="ECO:0007669"/>
    <property type="project" value="TreeGrafter"/>
</dbReference>
<feature type="binding site" evidence="7">
    <location>
        <position position="130"/>
    </location>
    <ligand>
        <name>Zn(2+)</name>
        <dbReference type="ChEBI" id="CHEBI:29105"/>
    </ligand>
</feature>
<dbReference type="Pfam" id="PF00749">
    <property type="entry name" value="tRNA-synt_1c"/>
    <property type="match status" value="1"/>
</dbReference>
<evidence type="ECO:0000259" key="9">
    <source>
        <dbReference type="Pfam" id="PF00749"/>
    </source>
</evidence>
<dbReference type="InterPro" id="IPR022380">
    <property type="entry name" value="Glu-Q_tRNA(Asp)_Synthase"/>
</dbReference>
<feature type="binding site" evidence="7">
    <location>
        <position position="243"/>
    </location>
    <ligand>
        <name>ATP</name>
        <dbReference type="ChEBI" id="CHEBI:30616"/>
    </ligand>
</feature>
<keyword evidence="4 7" id="KW-0862">Zinc</keyword>
<dbReference type="GO" id="GO:0008270">
    <property type="term" value="F:zinc ion binding"/>
    <property type="evidence" value="ECO:0007669"/>
    <property type="project" value="UniProtKB-UniRule"/>
</dbReference>
<evidence type="ECO:0000256" key="1">
    <source>
        <dbReference type="ARBA" id="ARBA00022598"/>
    </source>
</evidence>
<proteinExistence type="inferred from homology"/>
<reference evidence="10 11" key="1">
    <citation type="submission" date="2019-07" db="EMBL/GenBank/DDBJ databases">
        <title>Insights of Desulfuromonas acetexigens electromicrobiology.</title>
        <authorList>
            <person name="Katuri K."/>
            <person name="Sapireddy V."/>
            <person name="Shaw D.R."/>
            <person name="Saikaly P."/>
        </authorList>
    </citation>
    <scope>NUCLEOTIDE SEQUENCE [LARGE SCALE GENOMIC DNA]</scope>
    <source>
        <strain evidence="10 11">2873</strain>
    </source>
</reference>
<dbReference type="InterPro" id="IPR014729">
    <property type="entry name" value="Rossmann-like_a/b/a_fold"/>
</dbReference>
<dbReference type="NCBIfam" id="NF004314">
    <property type="entry name" value="PRK05710.1-3"/>
    <property type="match status" value="1"/>
</dbReference>
<dbReference type="HAMAP" id="MF_01428">
    <property type="entry name" value="Glu_Q_tRNA_synth"/>
    <property type="match status" value="1"/>
</dbReference>
<feature type="binding site" evidence="7">
    <location>
        <begin position="13"/>
        <end position="17"/>
    </location>
    <ligand>
        <name>L-glutamate</name>
        <dbReference type="ChEBI" id="CHEBI:29985"/>
    </ligand>
</feature>